<dbReference type="Pfam" id="PF07963">
    <property type="entry name" value="N_methyl"/>
    <property type="match status" value="1"/>
</dbReference>
<gene>
    <name evidence="1" type="ORF">I4X03_006790</name>
</gene>
<reference evidence="1 2" key="1">
    <citation type="submission" date="2021-01" db="EMBL/GenBank/DDBJ databases">
        <authorList>
            <person name="Ruan W."/>
            <person name="Khan S.A."/>
            <person name="Jeon C.O."/>
        </authorList>
    </citation>
    <scope>NUCLEOTIDE SEQUENCE [LARGE SCALE GENOMIC DNA]</scope>
    <source>
        <strain evidence="1 2">R798</strain>
    </source>
</reference>
<comment type="caution">
    <text evidence="1">The sequence shown here is derived from an EMBL/GenBank/DDBJ whole genome shotgun (WGS) entry which is preliminary data.</text>
</comment>
<dbReference type="RefSeq" id="WP_223467396.1">
    <property type="nucleotide sequence ID" value="NZ_JAFBIL020000002.1"/>
</dbReference>
<dbReference type="Proteomes" id="UP000809349">
    <property type="component" value="Unassembled WGS sequence"/>
</dbReference>
<name>A0ABS7SLA5_9BURK</name>
<evidence type="ECO:0000313" key="1">
    <source>
        <dbReference type="EMBL" id="MBZ2206963.1"/>
    </source>
</evidence>
<dbReference type="InterPro" id="IPR012902">
    <property type="entry name" value="N_methyl_site"/>
</dbReference>
<organism evidence="1 2">
    <name type="scientific">Massilia soli</name>
    <dbReference type="NCBI Taxonomy" id="2792854"/>
    <lineage>
        <taxon>Bacteria</taxon>
        <taxon>Pseudomonadati</taxon>
        <taxon>Pseudomonadota</taxon>
        <taxon>Betaproteobacteria</taxon>
        <taxon>Burkholderiales</taxon>
        <taxon>Oxalobacteraceae</taxon>
        <taxon>Telluria group</taxon>
        <taxon>Massilia</taxon>
    </lineage>
</organism>
<reference evidence="1 2" key="2">
    <citation type="submission" date="2021-08" db="EMBL/GenBank/DDBJ databases">
        <title>Massilia sp. R798.</title>
        <authorList>
            <person name="Baek J.H."/>
            <person name="Jung H.S."/>
            <person name="Kim K.R."/>
            <person name="Jeon C.O."/>
        </authorList>
    </citation>
    <scope>NUCLEOTIDE SEQUENCE [LARGE SCALE GENOMIC DNA]</scope>
    <source>
        <strain evidence="1 2">R798</strain>
    </source>
</reference>
<evidence type="ECO:0000313" key="2">
    <source>
        <dbReference type="Proteomes" id="UP000809349"/>
    </source>
</evidence>
<sequence length="313" mass="33335">MTCARQRGLSMAELMVAVAVGLLVLLFAGAMLVSANRGHAAQEESARLDDSGRFALEAIARAVRQTAYVNWDRADAGIADDPAAPARIAGLDNRSLVKTADFISDPRPDVANGSDVLALRFAGAGPGPDGDGSMTSCAGFGVNELEDGWSIFYVGRSASGDAELRCKYRGSASWGADAIVGGVDSFQVLYGLDTDVPEDGIANLFVNASVVAALDDELDLDGADEAERELDLRRKTHWKRVASIKVGLILHGQKRVRVNAQPVTFDVFGPVYADAHGSADPGTRISESDMPGSLRERERRLFSSTIMLRNPPK</sequence>
<dbReference type="Pfam" id="PF16074">
    <property type="entry name" value="PilW"/>
    <property type="match status" value="1"/>
</dbReference>
<accession>A0ABS7SLA5</accession>
<protein>
    <submittedName>
        <fullName evidence="1">PilW family protein</fullName>
    </submittedName>
</protein>
<dbReference type="InterPro" id="IPR032092">
    <property type="entry name" value="PilW"/>
</dbReference>
<keyword evidence="2" id="KW-1185">Reference proteome</keyword>
<proteinExistence type="predicted"/>
<dbReference type="EMBL" id="JAFBIL020000002">
    <property type="protein sequence ID" value="MBZ2206963.1"/>
    <property type="molecule type" value="Genomic_DNA"/>
</dbReference>